<reference evidence="3" key="1">
    <citation type="submission" date="2018-02" db="EMBL/GenBank/DDBJ databases">
        <title>Genome sequence of Desulfocucumis palustris strain NAW-5.</title>
        <authorList>
            <person name="Watanabe M."/>
            <person name="Kojima H."/>
            <person name="Fukui M."/>
        </authorList>
    </citation>
    <scope>NUCLEOTIDE SEQUENCE [LARGE SCALE GENOMIC DNA]</scope>
    <source>
        <strain evidence="3">NAW-5</strain>
    </source>
</reference>
<dbReference type="OrthoDB" id="1954703at2"/>
<dbReference type="EMBL" id="BFAV01000159">
    <property type="protein sequence ID" value="GBF35342.1"/>
    <property type="molecule type" value="Genomic_DNA"/>
</dbReference>
<dbReference type="Pfam" id="PF07872">
    <property type="entry name" value="DUF1659"/>
    <property type="match status" value="1"/>
</dbReference>
<organism evidence="2 3">
    <name type="scientific">Desulfocucumis palustris</name>
    <dbReference type="NCBI Taxonomy" id="1898651"/>
    <lineage>
        <taxon>Bacteria</taxon>
        <taxon>Bacillati</taxon>
        <taxon>Bacillota</taxon>
        <taxon>Clostridia</taxon>
        <taxon>Eubacteriales</taxon>
        <taxon>Desulfocucumaceae</taxon>
        <taxon>Desulfocucumis</taxon>
    </lineage>
</organism>
<dbReference type="AlphaFoldDB" id="A0A2L2XGS8"/>
<evidence type="ECO:0000313" key="2">
    <source>
        <dbReference type="EMBL" id="GBF35342.1"/>
    </source>
</evidence>
<dbReference type="Proteomes" id="UP000239549">
    <property type="component" value="Unassembled WGS sequence"/>
</dbReference>
<proteinExistence type="predicted"/>
<dbReference type="RefSeq" id="WP_104373426.1">
    <property type="nucleotide sequence ID" value="NZ_BFAV01000159.1"/>
</dbReference>
<protein>
    <recommendedName>
        <fullName evidence="1">DUF1659 domain-containing protein</fullName>
    </recommendedName>
</protein>
<dbReference type="InterPro" id="IPR012454">
    <property type="entry name" value="DUF1659"/>
</dbReference>
<accession>A0A2L2XGS8</accession>
<keyword evidence="3" id="KW-1185">Reference proteome</keyword>
<feature type="domain" description="DUF1659" evidence="1">
    <location>
        <begin position="2"/>
        <end position="71"/>
    </location>
</feature>
<sequence length="74" mass="7926">MAVNKITASSSLRMELQHGVDDSGNPVYRNRTVNNIKPAAAAQDVYDVGAALAGLQENPLNAVYQVDVSRLEVV</sequence>
<evidence type="ECO:0000259" key="1">
    <source>
        <dbReference type="Pfam" id="PF07872"/>
    </source>
</evidence>
<evidence type="ECO:0000313" key="3">
    <source>
        <dbReference type="Proteomes" id="UP000239549"/>
    </source>
</evidence>
<gene>
    <name evidence="2" type="ORF">DCCM_4465</name>
</gene>
<comment type="caution">
    <text evidence="2">The sequence shown here is derived from an EMBL/GenBank/DDBJ whole genome shotgun (WGS) entry which is preliminary data.</text>
</comment>
<name>A0A2L2XGS8_9FIRM</name>